<name>A0A4Y2LB79_ARAVE</name>
<comment type="caution">
    <text evidence="1">The sequence shown here is derived from an EMBL/GenBank/DDBJ whole genome shotgun (WGS) entry which is preliminary data.</text>
</comment>
<dbReference type="Proteomes" id="UP000499080">
    <property type="component" value="Unassembled WGS sequence"/>
</dbReference>
<accession>A0A4Y2LB79</accession>
<proteinExistence type="predicted"/>
<dbReference type="AlphaFoldDB" id="A0A4Y2LB79"/>
<evidence type="ECO:0000313" key="1">
    <source>
        <dbReference type="EMBL" id="GBN11915.1"/>
    </source>
</evidence>
<protein>
    <submittedName>
        <fullName evidence="1">Uncharacterized protein</fullName>
    </submittedName>
</protein>
<reference evidence="1 2" key="1">
    <citation type="journal article" date="2019" name="Sci. Rep.">
        <title>Orb-weaving spider Araneus ventricosus genome elucidates the spidroin gene catalogue.</title>
        <authorList>
            <person name="Kono N."/>
            <person name="Nakamura H."/>
            <person name="Ohtoshi R."/>
            <person name="Moran D.A.P."/>
            <person name="Shinohara A."/>
            <person name="Yoshida Y."/>
            <person name="Fujiwara M."/>
            <person name="Mori M."/>
            <person name="Tomita M."/>
            <person name="Arakawa K."/>
        </authorList>
    </citation>
    <scope>NUCLEOTIDE SEQUENCE [LARGE SCALE GENOMIC DNA]</scope>
</reference>
<dbReference type="EMBL" id="BGPR01005625">
    <property type="protein sequence ID" value="GBN11915.1"/>
    <property type="molecule type" value="Genomic_DNA"/>
</dbReference>
<evidence type="ECO:0000313" key="2">
    <source>
        <dbReference type="Proteomes" id="UP000499080"/>
    </source>
</evidence>
<organism evidence="1 2">
    <name type="scientific">Araneus ventricosus</name>
    <name type="common">Orbweaver spider</name>
    <name type="synonym">Epeira ventricosa</name>
    <dbReference type="NCBI Taxonomy" id="182803"/>
    <lineage>
        <taxon>Eukaryota</taxon>
        <taxon>Metazoa</taxon>
        <taxon>Ecdysozoa</taxon>
        <taxon>Arthropoda</taxon>
        <taxon>Chelicerata</taxon>
        <taxon>Arachnida</taxon>
        <taxon>Araneae</taxon>
        <taxon>Araneomorphae</taxon>
        <taxon>Entelegynae</taxon>
        <taxon>Araneoidea</taxon>
        <taxon>Araneidae</taxon>
        <taxon>Araneus</taxon>
    </lineage>
</organism>
<keyword evidence="2" id="KW-1185">Reference proteome</keyword>
<gene>
    <name evidence="1" type="ORF">AVEN_98208_1</name>
</gene>
<sequence>MDMNSDSKNFSCSQESQCLPFTFQSHQENEFVQSNPIYHENFRYSQGSSQMNIGSLYKPNIRQLGSFPQIQKNIENNFQVNSQEFDVLQPKSNTFASESEERSYSRNLLHKNRSFGDSVVSNQHFRFDTSGTLNIRELQSLKMKYQAENIGHTIPQTHKLETSYQDHPQALGIQPSVPGPPFPGQFSDERCVSKEKFYFCSSDIKSGHQDINNCENMFQVQSRDGYLYSDYTNNSTFFNQYLPNEELRHLNQQCLQENMIAHYTQQFQDNQMISDKRHETFNVQAVPQRLADLGRTKQIQAAYSNQGSQISRTYADGKFFEGEQPGEYSYFENTNIKYSSVSNQYLVNEEHLRLNQQCLQKIVPFPFNPSISRQSNDF</sequence>